<sequence>MTAPSIGLNDGRTLPSLGLGTYGMNGAEGAEQIAVAVESGYRLLDTALNYGNEDAVAEAVRRVDVPRDELVITTKLPGRHHGYEETLASFEESRTTLGLDYVDLYLIHWPLPRLDKFVDSFRAFVKLQEDGLVRSIGVSNFTEAHLQRLSDETGVVPAVNQIELHPYFPQAALRAVHERMGIVTESWSPLAKQSELLTEPVITEIASAHGRTPTQIVLRWHVQLGAVPVPKSADPGRQRENLDVFDFELSGSEVAAISGLERGRLWDGDPETHEEF</sequence>
<dbReference type="InterPro" id="IPR036812">
    <property type="entry name" value="NAD(P)_OxRdtase_dom_sf"/>
</dbReference>
<dbReference type="InterPro" id="IPR023210">
    <property type="entry name" value="NADP_OxRdtase_dom"/>
</dbReference>
<evidence type="ECO:0000313" key="8">
    <source>
        <dbReference type="EMBL" id="GEK82903.1"/>
    </source>
</evidence>
<reference evidence="8 10" key="1">
    <citation type="submission" date="2019-07" db="EMBL/GenBank/DDBJ databases">
        <title>Whole genome shotgun sequence of Frigoribacterium faeni NBRC 103066.</title>
        <authorList>
            <person name="Hosoyama A."/>
            <person name="Uohara A."/>
            <person name="Ohji S."/>
            <person name="Ichikawa N."/>
        </authorList>
    </citation>
    <scope>NUCLEOTIDE SEQUENCE [LARGE SCALE GENOMIC DNA]</scope>
    <source>
        <strain evidence="8 10">NBRC 103066</strain>
    </source>
</reference>
<dbReference type="InterPro" id="IPR018170">
    <property type="entry name" value="Aldo/ket_reductase_CS"/>
</dbReference>
<dbReference type="Proteomes" id="UP000522688">
    <property type="component" value="Unassembled WGS sequence"/>
</dbReference>
<evidence type="ECO:0000256" key="3">
    <source>
        <dbReference type="ARBA" id="ARBA00023002"/>
    </source>
</evidence>
<feature type="site" description="Lowers pKa of active site Tyr" evidence="6">
    <location>
        <position position="75"/>
    </location>
</feature>
<reference evidence="9 11" key="2">
    <citation type="submission" date="2020-07" db="EMBL/GenBank/DDBJ databases">
        <title>Sequencing the genomes of 1000 actinobacteria strains.</title>
        <authorList>
            <person name="Klenk H.-P."/>
        </authorList>
    </citation>
    <scope>NUCLEOTIDE SEQUENCE [LARGE SCALE GENOMIC DNA]</scope>
    <source>
        <strain evidence="9 11">DSM 10309</strain>
    </source>
</reference>
<dbReference type="GO" id="GO:0016616">
    <property type="term" value="F:oxidoreductase activity, acting on the CH-OH group of donors, NAD or NADP as acceptor"/>
    <property type="evidence" value="ECO:0007669"/>
    <property type="project" value="UniProtKB-ARBA"/>
</dbReference>
<feature type="active site" description="Proton donor" evidence="4">
    <location>
        <position position="50"/>
    </location>
</feature>
<dbReference type="PROSITE" id="PS00062">
    <property type="entry name" value="ALDOKETO_REDUCTASE_2"/>
    <property type="match status" value="1"/>
</dbReference>
<evidence type="ECO:0000256" key="5">
    <source>
        <dbReference type="PIRSR" id="PIRSR000097-2"/>
    </source>
</evidence>
<evidence type="ECO:0000256" key="2">
    <source>
        <dbReference type="ARBA" id="ARBA00022857"/>
    </source>
</evidence>
<dbReference type="AlphaFoldDB" id="A0A7W3PIX5"/>
<dbReference type="EMBL" id="JACGWW010000002">
    <property type="protein sequence ID" value="MBA8813252.1"/>
    <property type="molecule type" value="Genomic_DNA"/>
</dbReference>
<dbReference type="InterPro" id="IPR020471">
    <property type="entry name" value="AKR"/>
</dbReference>
<dbReference type="Proteomes" id="UP000321154">
    <property type="component" value="Unassembled WGS sequence"/>
</dbReference>
<feature type="binding site" evidence="5">
    <location>
        <position position="108"/>
    </location>
    <ligand>
        <name>substrate</name>
    </ligand>
</feature>
<evidence type="ECO:0000313" key="10">
    <source>
        <dbReference type="Proteomes" id="UP000321154"/>
    </source>
</evidence>
<keyword evidence="3" id="KW-0560">Oxidoreductase</keyword>
<name>A0A7W3PIX5_9MICO</name>
<dbReference type="EMBL" id="BJUV01000009">
    <property type="protein sequence ID" value="GEK82903.1"/>
    <property type="molecule type" value="Genomic_DNA"/>
</dbReference>
<evidence type="ECO:0000259" key="7">
    <source>
        <dbReference type="Pfam" id="PF00248"/>
    </source>
</evidence>
<gene>
    <name evidence="9" type="ORF">FB463_001501</name>
    <name evidence="8" type="ORF">FFA01_12120</name>
</gene>
<dbReference type="PROSITE" id="PS00063">
    <property type="entry name" value="ALDOKETO_REDUCTASE_3"/>
    <property type="match status" value="1"/>
</dbReference>
<dbReference type="Gene3D" id="3.20.20.100">
    <property type="entry name" value="NADP-dependent oxidoreductase domain"/>
    <property type="match status" value="1"/>
</dbReference>
<evidence type="ECO:0000256" key="4">
    <source>
        <dbReference type="PIRSR" id="PIRSR000097-1"/>
    </source>
</evidence>
<feature type="domain" description="NADP-dependent oxidoreductase" evidence="7">
    <location>
        <begin position="17"/>
        <end position="260"/>
    </location>
</feature>
<dbReference type="PRINTS" id="PR00069">
    <property type="entry name" value="ALDKETRDTASE"/>
</dbReference>
<accession>A0A7W3PIX5</accession>
<dbReference type="FunFam" id="3.20.20.100:FF:000002">
    <property type="entry name" value="2,5-diketo-D-gluconic acid reductase A"/>
    <property type="match status" value="1"/>
</dbReference>
<dbReference type="PIRSF" id="PIRSF000097">
    <property type="entry name" value="AKR"/>
    <property type="match status" value="1"/>
</dbReference>
<keyword evidence="10" id="KW-1185">Reference proteome</keyword>
<dbReference type="PANTHER" id="PTHR43827">
    <property type="entry name" value="2,5-DIKETO-D-GLUCONIC ACID REDUCTASE"/>
    <property type="match status" value="1"/>
</dbReference>
<dbReference type="Pfam" id="PF00248">
    <property type="entry name" value="Aldo_ket_red"/>
    <property type="match status" value="1"/>
</dbReference>
<comment type="caution">
    <text evidence="9">The sequence shown here is derived from an EMBL/GenBank/DDBJ whole genome shotgun (WGS) entry which is preliminary data.</text>
</comment>
<evidence type="ECO:0000313" key="9">
    <source>
        <dbReference type="EMBL" id="MBA8813252.1"/>
    </source>
</evidence>
<keyword evidence="2" id="KW-0521">NADP</keyword>
<evidence type="ECO:0000313" key="11">
    <source>
        <dbReference type="Proteomes" id="UP000522688"/>
    </source>
</evidence>
<comment type="similarity">
    <text evidence="1">Belongs to the aldo/keto reductase family.</text>
</comment>
<dbReference type="SUPFAM" id="SSF51430">
    <property type="entry name" value="NAD(P)-linked oxidoreductase"/>
    <property type="match status" value="1"/>
</dbReference>
<evidence type="ECO:0000256" key="6">
    <source>
        <dbReference type="PIRSR" id="PIRSR000097-3"/>
    </source>
</evidence>
<dbReference type="PANTHER" id="PTHR43827:SF3">
    <property type="entry name" value="NADP-DEPENDENT OXIDOREDUCTASE DOMAIN-CONTAINING PROTEIN"/>
    <property type="match status" value="1"/>
</dbReference>
<evidence type="ECO:0000256" key="1">
    <source>
        <dbReference type="ARBA" id="ARBA00007905"/>
    </source>
</evidence>
<organism evidence="9 11">
    <name type="scientific">Frigoribacterium faeni</name>
    <dbReference type="NCBI Taxonomy" id="145483"/>
    <lineage>
        <taxon>Bacteria</taxon>
        <taxon>Bacillati</taxon>
        <taxon>Actinomycetota</taxon>
        <taxon>Actinomycetes</taxon>
        <taxon>Micrococcales</taxon>
        <taxon>Microbacteriaceae</taxon>
        <taxon>Frigoribacterium</taxon>
    </lineage>
</organism>
<proteinExistence type="inferred from homology"/>
<dbReference type="CDD" id="cd19132">
    <property type="entry name" value="AKR_AKR5D1_E1"/>
    <property type="match status" value="1"/>
</dbReference>
<protein>
    <submittedName>
        <fullName evidence="9">Diketogulonate reductase-like aldo/keto reductase</fullName>
    </submittedName>
    <submittedName>
        <fullName evidence="8">Oxidoreductase</fullName>
    </submittedName>
</protein>